<dbReference type="Proteomes" id="UP000054248">
    <property type="component" value="Unassembled WGS sequence"/>
</dbReference>
<feature type="transmembrane region" description="Helical" evidence="1">
    <location>
        <begin position="176"/>
        <end position="195"/>
    </location>
</feature>
<organism evidence="2 3">
    <name type="scientific">Tulasnella calospora MUT 4182</name>
    <dbReference type="NCBI Taxonomy" id="1051891"/>
    <lineage>
        <taxon>Eukaryota</taxon>
        <taxon>Fungi</taxon>
        <taxon>Dikarya</taxon>
        <taxon>Basidiomycota</taxon>
        <taxon>Agaricomycotina</taxon>
        <taxon>Agaricomycetes</taxon>
        <taxon>Cantharellales</taxon>
        <taxon>Tulasnellaceae</taxon>
        <taxon>Tulasnella</taxon>
    </lineage>
</organism>
<feature type="transmembrane region" description="Helical" evidence="1">
    <location>
        <begin position="73"/>
        <end position="98"/>
    </location>
</feature>
<reference evidence="3" key="2">
    <citation type="submission" date="2015-01" db="EMBL/GenBank/DDBJ databases">
        <title>Evolutionary Origins and Diversification of the Mycorrhizal Mutualists.</title>
        <authorList>
            <consortium name="DOE Joint Genome Institute"/>
            <consortium name="Mycorrhizal Genomics Consortium"/>
            <person name="Kohler A."/>
            <person name="Kuo A."/>
            <person name="Nagy L.G."/>
            <person name="Floudas D."/>
            <person name="Copeland A."/>
            <person name="Barry K.W."/>
            <person name="Cichocki N."/>
            <person name="Veneault-Fourrey C."/>
            <person name="LaButti K."/>
            <person name="Lindquist E.A."/>
            <person name="Lipzen A."/>
            <person name="Lundell T."/>
            <person name="Morin E."/>
            <person name="Murat C."/>
            <person name="Riley R."/>
            <person name="Ohm R."/>
            <person name="Sun H."/>
            <person name="Tunlid A."/>
            <person name="Henrissat B."/>
            <person name="Grigoriev I.V."/>
            <person name="Hibbett D.S."/>
            <person name="Martin F."/>
        </authorList>
    </citation>
    <scope>NUCLEOTIDE SEQUENCE [LARGE SCALE GENOMIC DNA]</scope>
    <source>
        <strain evidence="3">MUT 4182</strain>
    </source>
</reference>
<evidence type="ECO:0000313" key="3">
    <source>
        <dbReference type="Proteomes" id="UP000054248"/>
    </source>
</evidence>
<dbReference type="GO" id="GO:0005789">
    <property type="term" value="C:endoplasmic reticulum membrane"/>
    <property type="evidence" value="ECO:0007669"/>
    <property type="project" value="TreeGrafter"/>
</dbReference>
<dbReference type="OrthoDB" id="5577218at2759"/>
<sequence>MSTPSRLIWSALSSSARLATVSSILLFLPLTLSALSPPAFLLLSFLLTIHSLIHSTIRLVLPTLAPYLPFLQVPVHPFLLLFSFNLFSSTSALVPWLFEAAKLWGKALRLWTPVFVWMEGMASVIVVQATGRTGRVLAERSEEWQVGLLVGAASAYVASATWIVWCYSSIATTPLSSTLLGVALTALIFLTLIGFAQRRTNVIESSLLALYFAYSVWLCSDEHIIDDGHGGYGSEAYWASWVGAGAVAYAPLLSNLLTHLSKLLSFITHTLPKPLLVSLLYRLLILQLASKILPQIGSNSWSDEKEQHGTVEGEEADWEELRPSGKVTRVLLAYRQTIFVTVYSHLLLLDHSSLVWWRWANVFITLTTWAVELLLSQGDDDELVGVSGGVVKGWKMD</sequence>
<keyword evidence="1" id="KW-1133">Transmembrane helix</keyword>
<keyword evidence="1" id="KW-0812">Transmembrane</keyword>
<protein>
    <submittedName>
        <fullName evidence="2">Uncharacterized protein</fullName>
    </submittedName>
</protein>
<dbReference type="HOGENOM" id="CLU_027878_0_0_1"/>
<evidence type="ECO:0000256" key="1">
    <source>
        <dbReference type="SAM" id="Phobius"/>
    </source>
</evidence>
<dbReference type="Pfam" id="PF08426">
    <property type="entry name" value="ICE2"/>
    <property type="match status" value="2"/>
</dbReference>
<evidence type="ECO:0000313" key="2">
    <source>
        <dbReference type="EMBL" id="KIO18403.1"/>
    </source>
</evidence>
<proteinExistence type="predicted"/>
<keyword evidence="1" id="KW-0472">Membrane</keyword>
<dbReference type="GO" id="GO:0097038">
    <property type="term" value="C:perinuclear endoplasmic reticulum"/>
    <property type="evidence" value="ECO:0007669"/>
    <property type="project" value="TreeGrafter"/>
</dbReference>
<dbReference type="AlphaFoldDB" id="A0A0C3KAH8"/>
<dbReference type="GO" id="GO:0032541">
    <property type="term" value="C:cortical endoplasmic reticulum"/>
    <property type="evidence" value="ECO:0007669"/>
    <property type="project" value="TreeGrafter"/>
</dbReference>
<keyword evidence="3" id="KW-1185">Reference proteome</keyword>
<name>A0A0C3KAH8_9AGAM</name>
<dbReference type="GO" id="GO:0048309">
    <property type="term" value="P:endoplasmic reticulum inheritance"/>
    <property type="evidence" value="ECO:0007669"/>
    <property type="project" value="TreeGrafter"/>
</dbReference>
<feature type="transmembrane region" description="Helical" evidence="1">
    <location>
        <begin position="110"/>
        <end position="127"/>
    </location>
</feature>
<gene>
    <name evidence="2" type="ORF">M407DRAFT_31953</name>
</gene>
<dbReference type="EMBL" id="KN823290">
    <property type="protein sequence ID" value="KIO18403.1"/>
    <property type="molecule type" value="Genomic_DNA"/>
</dbReference>
<accession>A0A0C3KAH8</accession>
<dbReference type="GO" id="GO:0000921">
    <property type="term" value="P:septin ring assembly"/>
    <property type="evidence" value="ECO:0007669"/>
    <property type="project" value="TreeGrafter"/>
</dbReference>
<feature type="transmembrane region" description="Helical" evidence="1">
    <location>
        <begin position="148"/>
        <end position="170"/>
    </location>
</feature>
<dbReference type="PANTHER" id="PTHR31726:SF2">
    <property type="entry name" value="PROTEIN ICE2"/>
    <property type="match status" value="1"/>
</dbReference>
<dbReference type="STRING" id="1051891.A0A0C3KAH8"/>
<dbReference type="InterPro" id="IPR013635">
    <property type="entry name" value="Ice2"/>
</dbReference>
<dbReference type="PANTHER" id="PTHR31726">
    <property type="entry name" value="PROTEIN ICE2"/>
    <property type="match status" value="1"/>
</dbReference>
<reference evidence="2 3" key="1">
    <citation type="submission" date="2014-04" db="EMBL/GenBank/DDBJ databases">
        <authorList>
            <consortium name="DOE Joint Genome Institute"/>
            <person name="Kuo A."/>
            <person name="Girlanda M."/>
            <person name="Perotto S."/>
            <person name="Kohler A."/>
            <person name="Nagy L.G."/>
            <person name="Floudas D."/>
            <person name="Copeland A."/>
            <person name="Barry K.W."/>
            <person name="Cichocki N."/>
            <person name="Veneault-Fourrey C."/>
            <person name="LaButti K."/>
            <person name="Lindquist E.A."/>
            <person name="Lipzen A."/>
            <person name="Lundell T."/>
            <person name="Morin E."/>
            <person name="Murat C."/>
            <person name="Sun H."/>
            <person name="Tunlid A."/>
            <person name="Henrissat B."/>
            <person name="Grigoriev I.V."/>
            <person name="Hibbett D.S."/>
            <person name="Martin F."/>
            <person name="Nordberg H.P."/>
            <person name="Cantor M.N."/>
            <person name="Hua S.X."/>
        </authorList>
    </citation>
    <scope>NUCLEOTIDE SEQUENCE [LARGE SCALE GENOMIC DNA]</scope>
    <source>
        <strain evidence="2 3">MUT 4182</strain>
    </source>
</reference>